<dbReference type="CDD" id="cd03025">
    <property type="entry name" value="DsbA_FrnE_like"/>
    <property type="match status" value="1"/>
</dbReference>
<evidence type="ECO:0000313" key="2">
    <source>
        <dbReference type="Proteomes" id="UP001261624"/>
    </source>
</evidence>
<organism evidence="1 2">
    <name type="scientific">Autumnicola patrickiae</name>
    <dbReference type="NCBI Taxonomy" id="3075591"/>
    <lineage>
        <taxon>Bacteria</taxon>
        <taxon>Pseudomonadati</taxon>
        <taxon>Bacteroidota</taxon>
        <taxon>Flavobacteriia</taxon>
        <taxon>Flavobacteriales</taxon>
        <taxon>Flavobacteriaceae</taxon>
        <taxon>Autumnicola</taxon>
    </lineage>
</organism>
<name>A0ABU3E6M2_9FLAO</name>
<accession>A0ABU3E6M2</accession>
<dbReference type="EMBL" id="JAVRHM010000030">
    <property type="protein sequence ID" value="MDT0691642.1"/>
    <property type="molecule type" value="Genomic_DNA"/>
</dbReference>
<protein>
    <submittedName>
        <fullName evidence="1">DsbA family protein</fullName>
    </submittedName>
</protein>
<dbReference type="SUPFAM" id="SSF52833">
    <property type="entry name" value="Thioredoxin-like"/>
    <property type="match status" value="1"/>
</dbReference>
<sequence>MDKFYLEYYTDPLCCWSWGLEPQMRKLRYLLKDRLKIRYVMGGLLRDWEHFSDHLNNISKPSQMGPLWVEAKHLSGQPIDEHMWVKNPVDTSYLSCMAVKAAEQQSSIAGEAMLRKLREAVMIYKKNIGNIDVIMDIAGELEEKNLLNKKSFRDSLFSDDSSHLFREDLELVKIKGISRFPTILITYRGRTVQITGYRPFSVLMATFELLEPALNVNLVVNRKEYINSWQNLTDRELQEISTNLEKKDCLVT</sequence>
<reference evidence="1 2" key="1">
    <citation type="submission" date="2023-09" db="EMBL/GenBank/DDBJ databases">
        <authorList>
            <person name="Rey-Velasco X."/>
        </authorList>
    </citation>
    <scope>NUCLEOTIDE SEQUENCE [LARGE SCALE GENOMIC DNA]</scope>
    <source>
        <strain evidence="1 2">F188</strain>
    </source>
</reference>
<proteinExistence type="predicted"/>
<dbReference type="InterPro" id="IPR036249">
    <property type="entry name" value="Thioredoxin-like_sf"/>
</dbReference>
<gene>
    <name evidence="1" type="ORF">RM549_17755</name>
</gene>
<dbReference type="Proteomes" id="UP001261624">
    <property type="component" value="Unassembled WGS sequence"/>
</dbReference>
<dbReference type="Gene3D" id="3.40.30.10">
    <property type="entry name" value="Glutaredoxin"/>
    <property type="match status" value="1"/>
</dbReference>
<dbReference type="Gene3D" id="1.10.472.60">
    <property type="entry name" value="putative protein disulfide isomerase domain"/>
    <property type="match status" value="1"/>
</dbReference>
<evidence type="ECO:0000313" key="1">
    <source>
        <dbReference type="EMBL" id="MDT0691642.1"/>
    </source>
</evidence>
<dbReference type="Pfam" id="PF13743">
    <property type="entry name" value="Thioredoxin_5"/>
    <property type="match status" value="1"/>
</dbReference>
<keyword evidence="2" id="KW-1185">Reference proteome</keyword>
<comment type="caution">
    <text evidence="1">The sequence shown here is derived from an EMBL/GenBank/DDBJ whole genome shotgun (WGS) entry which is preliminary data.</text>
</comment>
<dbReference type="RefSeq" id="WP_311687273.1">
    <property type="nucleotide sequence ID" value="NZ_JAVRHM010000030.1"/>
</dbReference>